<reference evidence="2" key="2">
    <citation type="journal article" date="2016" name="Sci. Rep.">
        <title>Dictyocaulus viviparus genome, variome and transcriptome elucidate lungworm biology and support future intervention.</title>
        <authorList>
            <person name="McNulty S.N."/>
            <person name="Strube C."/>
            <person name="Rosa B.A."/>
            <person name="Martin J.C."/>
            <person name="Tyagi R."/>
            <person name="Choi Y.J."/>
            <person name="Wang Q."/>
            <person name="Hallsworth Pepin K."/>
            <person name="Zhang X."/>
            <person name="Ozersky P."/>
            <person name="Wilson R.K."/>
            <person name="Sternberg P.W."/>
            <person name="Gasser R.B."/>
            <person name="Mitreva M."/>
        </authorList>
    </citation>
    <scope>NUCLEOTIDE SEQUENCE [LARGE SCALE GENOMIC DNA]</scope>
    <source>
        <strain evidence="2">HannoverDv2000</strain>
    </source>
</reference>
<feature type="non-terminal residue" evidence="1">
    <location>
        <position position="27"/>
    </location>
</feature>
<proteinExistence type="predicted"/>
<name>A0A0D8X570_DICVI</name>
<dbReference type="Proteomes" id="UP000053766">
    <property type="component" value="Unassembled WGS sequence"/>
</dbReference>
<evidence type="ECO:0000313" key="1">
    <source>
        <dbReference type="EMBL" id="KJH39670.1"/>
    </source>
</evidence>
<keyword evidence="2" id="KW-1185">Reference proteome</keyword>
<accession>A0A0D8X570</accession>
<reference evidence="1 2" key="1">
    <citation type="submission" date="2013-11" db="EMBL/GenBank/DDBJ databases">
        <title>Draft genome of the bovine lungworm Dictyocaulus viviparus.</title>
        <authorList>
            <person name="Mitreva M."/>
        </authorList>
    </citation>
    <scope>NUCLEOTIDE SEQUENCE [LARGE SCALE GENOMIC DNA]</scope>
    <source>
        <strain evidence="1 2">HannoverDv2000</strain>
    </source>
</reference>
<sequence>MDREIGSKRIITMSDKNNLPYTNAVIN</sequence>
<gene>
    <name evidence="1" type="ORF">DICVIV_14448</name>
</gene>
<dbReference type="AlphaFoldDB" id="A0A0D8X570"/>
<dbReference type="EMBL" id="KN722118">
    <property type="protein sequence ID" value="KJH39670.1"/>
    <property type="molecule type" value="Genomic_DNA"/>
</dbReference>
<evidence type="ECO:0000313" key="2">
    <source>
        <dbReference type="Proteomes" id="UP000053766"/>
    </source>
</evidence>
<protein>
    <submittedName>
        <fullName evidence="1">Uncharacterized protein</fullName>
    </submittedName>
</protein>
<organism evidence="1 2">
    <name type="scientific">Dictyocaulus viviparus</name>
    <name type="common">Bovine lungworm</name>
    <dbReference type="NCBI Taxonomy" id="29172"/>
    <lineage>
        <taxon>Eukaryota</taxon>
        <taxon>Metazoa</taxon>
        <taxon>Ecdysozoa</taxon>
        <taxon>Nematoda</taxon>
        <taxon>Chromadorea</taxon>
        <taxon>Rhabditida</taxon>
        <taxon>Rhabditina</taxon>
        <taxon>Rhabditomorpha</taxon>
        <taxon>Strongyloidea</taxon>
        <taxon>Metastrongylidae</taxon>
        <taxon>Dictyocaulus</taxon>
    </lineage>
</organism>